<protein>
    <submittedName>
        <fullName evidence="1">Uncharacterized protein</fullName>
    </submittedName>
</protein>
<comment type="caution">
    <text evidence="1">The sequence shown here is derived from an EMBL/GenBank/DDBJ whole genome shotgun (WGS) entry which is preliminary data.</text>
</comment>
<dbReference type="EMBL" id="PEJP01000056">
    <property type="protein sequence ID" value="RYO44894.1"/>
    <property type="molecule type" value="Genomic_DNA"/>
</dbReference>
<accession>A0A4Q4QNA1</accession>
<proteinExistence type="predicted"/>
<organism evidence="1 2">
    <name type="scientific">Alternaria arborescens</name>
    <dbReference type="NCBI Taxonomy" id="156630"/>
    <lineage>
        <taxon>Eukaryota</taxon>
        <taxon>Fungi</taxon>
        <taxon>Dikarya</taxon>
        <taxon>Ascomycota</taxon>
        <taxon>Pezizomycotina</taxon>
        <taxon>Dothideomycetes</taxon>
        <taxon>Pleosporomycetidae</taxon>
        <taxon>Pleosporales</taxon>
        <taxon>Pleosporineae</taxon>
        <taxon>Pleosporaceae</taxon>
        <taxon>Alternaria</taxon>
        <taxon>Alternaria sect. Alternaria</taxon>
    </lineage>
</organism>
<evidence type="ECO:0000313" key="1">
    <source>
        <dbReference type="EMBL" id="RYO44894.1"/>
    </source>
</evidence>
<reference evidence="2" key="1">
    <citation type="journal article" date="2019" name="bioRxiv">
        <title>Genomics, evolutionary history and diagnostics of the Alternaria alternata species group including apple and Asian pear pathotypes.</title>
        <authorList>
            <person name="Armitage A.D."/>
            <person name="Cockerton H.M."/>
            <person name="Sreenivasaprasad S."/>
            <person name="Woodhall J.W."/>
            <person name="Lane C.R."/>
            <person name="Harrison R.J."/>
            <person name="Clarkson J.P."/>
        </authorList>
    </citation>
    <scope>NUCLEOTIDE SEQUENCE [LARGE SCALE GENOMIC DNA]</scope>
    <source>
        <strain evidence="2">RGR 97.0016</strain>
    </source>
</reference>
<name>A0A4Q4QNA1_9PLEO</name>
<sequence length="229" mass="25612">MASLPAIDVAITASPAVFDIDGSTELSIRLNLALRHDRPITLYKRETSLFDGKILHAQGLTFTDTKTGQHVPRNTINLCYFQSEGGISWATRCNYVTLYPGQTHVIETRIIPRDADGREKTSSTNDTSWLRSIRFAGFEDGHTYRVGIANDAVVDKWLEGSIWGILGWQKLGWVPKTVRADIRYTVVQSMAFTVKRSDAQEPPRSLVSMVDSLHRASVDQEKAPCFEVV</sequence>
<dbReference type="AlphaFoldDB" id="A0A4Q4QNA1"/>
<evidence type="ECO:0000313" key="2">
    <source>
        <dbReference type="Proteomes" id="UP000293823"/>
    </source>
</evidence>
<dbReference type="OrthoDB" id="4816597at2759"/>
<gene>
    <name evidence="1" type="ORF">AA0113_g10639</name>
</gene>
<keyword evidence="2" id="KW-1185">Reference proteome</keyword>
<dbReference type="Proteomes" id="UP000293823">
    <property type="component" value="Unassembled WGS sequence"/>
</dbReference>